<comment type="similarity">
    <text evidence="1 4">Belongs to the thiolase-like superfamily. Chalcone/stilbene synthases family.</text>
</comment>
<keyword evidence="2 4" id="KW-0808">Transferase</keyword>
<dbReference type="GO" id="GO:0016747">
    <property type="term" value="F:acyltransferase activity, transferring groups other than amino-acyl groups"/>
    <property type="evidence" value="ECO:0007669"/>
    <property type="project" value="InterPro"/>
</dbReference>
<feature type="domain" description="Beta-ketoacyl-[acyl-carrier-protein] synthase III C-terminal" evidence="6">
    <location>
        <begin position="328"/>
        <end position="410"/>
    </location>
</feature>
<dbReference type="PANTHER" id="PTHR31561">
    <property type="entry name" value="3-KETOACYL-COA SYNTHASE"/>
    <property type="match status" value="1"/>
</dbReference>
<keyword evidence="8" id="KW-1185">Reference proteome</keyword>
<dbReference type="PIRSF" id="PIRSF036417">
    <property type="entry name" value="3-ktacl-CoA_syn"/>
    <property type="match status" value="1"/>
</dbReference>
<dbReference type="Pfam" id="PF08541">
    <property type="entry name" value="ACP_syn_III_C"/>
    <property type="match status" value="1"/>
</dbReference>
<proteinExistence type="inferred from homology"/>
<dbReference type="SUPFAM" id="SSF53901">
    <property type="entry name" value="Thiolase-like"/>
    <property type="match status" value="2"/>
</dbReference>
<evidence type="ECO:0000256" key="3">
    <source>
        <dbReference type="ARBA" id="ARBA00023315"/>
    </source>
</evidence>
<organism evidence="7 8">
    <name type="scientific">Carex littledalei</name>
    <dbReference type="NCBI Taxonomy" id="544730"/>
    <lineage>
        <taxon>Eukaryota</taxon>
        <taxon>Viridiplantae</taxon>
        <taxon>Streptophyta</taxon>
        <taxon>Embryophyta</taxon>
        <taxon>Tracheophyta</taxon>
        <taxon>Spermatophyta</taxon>
        <taxon>Magnoliopsida</taxon>
        <taxon>Liliopsida</taxon>
        <taxon>Poales</taxon>
        <taxon>Cyperaceae</taxon>
        <taxon>Cyperoideae</taxon>
        <taxon>Cariceae</taxon>
        <taxon>Carex</taxon>
        <taxon>Carex subgen. Euthyceras</taxon>
    </lineage>
</organism>
<evidence type="ECO:0000313" key="7">
    <source>
        <dbReference type="EMBL" id="KAF3325035.1"/>
    </source>
</evidence>
<dbReference type="AlphaFoldDB" id="A0A833VG90"/>
<gene>
    <name evidence="7" type="ORF">FCM35_KLT11192</name>
</gene>
<evidence type="ECO:0000313" key="8">
    <source>
        <dbReference type="Proteomes" id="UP000623129"/>
    </source>
</evidence>
<evidence type="ECO:0000256" key="2">
    <source>
        <dbReference type="ARBA" id="ARBA00022679"/>
    </source>
</evidence>
<dbReference type="InterPro" id="IPR016039">
    <property type="entry name" value="Thiolase-like"/>
</dbReference>
<evidence type="ECO:0000259" key="5">
    <source>
        <dbReference type="Pfam" id="PF08392"/>
    </source>
</evidence>
<dbReference type="InterPro" id="IPR012392">
    <property type="entry name" value="3-ktacl-CoA_syn"/>
</dbReference>
<dbReference type="Pfam" id="PF08392">
    <property type="entry name" value="FAE1_CUT1_RppA"/>
    <property type="match status" value="1"/>
</dbReference>
<name>A0A833VG90_9POAL</name>
<dbReference type="Gene3D" id="3.40.47.10">
    <property type="match status" value="1"/>
</dbReference>
<dbReference type="GO" id="GO:0006633">
    <property type="term" value="P:fatty acid biosynthetic process"/>
    <property type="evidence" value="ECO:0007669"/>
    <property type="project" value="UniProtKB-UniPathway"/>
</dbReference>
<dbReference type="EC" id="2.3.1.-" evidence="4"/>
<dbReference type="InterPro" id="IPR013747">
    <property type="entry name" value="ACP_syn_III_C"/>
</dbReference>
<comment type="pathway">
    <text evidence="4">Lipid metabolism; fatty acid biosynthesis.</text>
</comment>
<dbReference type="UniPathway" id="UPA00094"/>
<comment type="caution">
    <text evidence="7">The sequence shown here is derived from an EMBL/GenBank/DDBJ whole genome shotgun (WGS) entry which is preliminary data.</text>
</comment>
<accession>A0A833VG90</accession>
<dbReference type="GO" id="GO:0016020">
    <property type="term" value="C:membrane"/>
    <property type="evidence" value="ECO:0007669"/>
    <property type="project" value="InterPro"/>
</dbReference>
<dbReference type="InterPro" id="IPR013601">
    <property type="entry name" value="FAE1_typ3_polyketide_synth"/>
</dbReference>
<dbReference type="Proteomes" id="UP000623129">
    <property type="component" value="Unassembled WGS sequence"/>
</dbReference>
<feature type="domain" description="FAE" evidence="5">
    <location>
        <begin position="32"/>
        <end position="312"/>
    </location>
</feature>
<reference evidence="7" key="1">
    <citation type="submission" date="2020-01" db="EMBL/GenBank/DDBJ databases">
        <title>Genome sequence of Kobresia littledalei, the first chromosome-level genome in the family Cyperaceae.</title>
        <authorList>
            <person name="Qu G."/>
        </authorList>
    </citation>
    <scope>NUCLEOTIDE SEQUENCE</scope>
    <source>
        <strain evidence="7">C.B.Clarke</strain>
        <tissue evidence="7">Leaf</tissue>
    </source>
</reference>
<evidence type="ECO:0000256" key="1">
    <source>
        <dbReference type="ARBA" id="ARBA00005531"/>
    </source>
</evidence>
<dbReference type="EMBL" id="SWLB01000021">
    <property type="protein sequence ID" value="KAF3325035.1"/>
    <property type="molecule type" value="Genomic_DNA"/>
</dbReference>
<sequence length="425" mass="47867">MQTTFFFFNYHPIYHLIPMSLALLFHRLLSPSQTYIIDFSCLKPPKSLRVPVSMFHEHLCLMKCFDKESVSFMTKVVTSSGMGNETCFPPSLHLIPPSSKHEDAIQESHMLFFPTLDELFAKTKVLPREIDLVVVNCSGFCASPSLSSIIVNHYDMRSDVKSYNISGMGCGAGVIGVDIAKGFLEKRRARSYALVISTEILSTGWYRGKDTHKLVLNCFFRMGCAAALVTNHGKAGTSQPKYHLRHLLRTQHTFDDIAYHVASLEEDDEGITGFSIERHVANVVSDLLRSHLKYLGPIILPWEEKIRYIMSHIFNDDGIEYVPDFKKAVTHLCFPSSGMQLIKRVGKGLGFDEEELEAVLATFRRYGNQSSASIWYQMAYSEARGKIKKGDKVLQLGLGSGPKCNSLVLECVRDFDREENSGPWG</sequence>
<evidence type="ECO:0000259" key="6">
    <source>
        <dbReference type="Pfam" id="PF08541"/>
    </source>
</evidence>
<protein>
    <recommendedName>
        <fullName evidence="4">3-ketoacyl-CoA synthase</fullName>
        <ecNumber evidence="4">2.3.1.-</ecNumber>
    </recommendedName>
</protein>
<dbReference type="OrthoDB" id="329835at2759"/>
<keyword evidence="3 4" id="KW-0012">Acyltransferase</keyword>
<dbReference type="CDD" id="cd00831">
    <property type="entry name" value="CHS_like"/>
    <property type="match status" value="1"/>
</dbReference>
<evidence type="ECO:0000256" key="4">
    <source>
        <dbReference type="PIRNR" id="PIRNR036417"/>
    </source>
</evidence>